<feature type="domain" description="Putative type VI secretion system Rhs element associated Vgr" evidence="4">
    <location>
        <begin position="534"/>
        <end position="646"/>
    </location>
</feature>
<dbReference type="NCBIfam" id="TIGR03361">
    <property type="entry name" value="VI_Rhs_Vgr"/>
    <property type="match status" value="1"/>
</dbReference>
<dbReference type="Pfam" id="PF05954">
    <property type="entry name" value="Phage_GPD"/>
    <property type="match status" value="1"/>
</dbReference>
<feature type="domain" description="Gp5/Type VI secretion system Vgr protein OB-fold" evidence="2">
    <location>
        <begin position="457"/>
        <end position="505"/>
    </location>
</feature>
<gene>
    <name evidence="5" type="ORF">IV454_28020</name>
</gene>
<dbReference type="Gene3D" id="2.40.50.230">
    <property type="entry name" value="Gp5 N-terminal domain"/>
    <property type="match status" value="1"/>
</dbReference>
<evidence type="ECO:0000313" key="5">
    <source>
        <dbReference type="EMBL" id="QPI49257.1"/>
    </source>
</evidence>
<dbReference type="Gene3D" id="3.55.50.10">
    <property type="entry name" value="Baseplate protein-like domains"/>
    <property type="match status" value="1"/>
</dbReference>
<reference evidence="5 6" key="1">
    <citation type="submission" date="2020-11" db="EMBL/GenBank/DDBJ databases">
        <authorList>
            <person name="Sun Q."/>
        </authorList>
    </citation>
    <scope>NUCLEOTIDE SEQUENCE [LARGE SCALE GENOMIC DNA]</scope>
    <source>
        <strain evidence="5 6">P8398</strain>
    </source>
</reference>
<name>A0AA48WBC1_9BURK</name>
<dbReference type="NCBIfam" id="TIGR01646">
    <property type="entry name" value="vgr_GE"/>
    <property type="match status" value="1"/>
</dbReference>
<dbReference type="Pfam" id="PF04717">
    <property type="entry name" value="Phage_base_V"/>
    <property type="match status" value="1"/>
</dbReference>
<dbReference type="Gene3D" id="2.30.110.50">
    <property type="match status" value="1"/>
</dbReference>
<dbReference type="InterPro" id="IPR017847">
    <property type="entry name" value="T6SS_RhsGE_Vgr_subset"/>
</dbReference>
<dbReference type="EMBL" id="CP065053">
    <property type="protein sequence ID" value="QPI49257.1"/>
    <property type="molecule type" value="Genomic_DNA"/>
</dbReference>
<dbReference type="Gene3D" id="4.10.220.110">
    <property type="match status" value="1"/>
</dbReference>
<accession>A0AA48WBC1</accession>
<dbReference type="SUPFAM" id="SSF69279">
    <property type="entry name" value="Phage tail proteins"/>
    <property type="match status" value="2"/>
</dbReference>
<protein>
    <submittedName>
        <fullName evidence="5">Type VI secretion system tip protein VgrG</fullName>
    </submittedName>
</protein>
<evidence type="ECO:0000259" key="3">
    <source>
        <dbReference type="Pfam" id="PF10106"/>
    </source>
</evidence>
<evidence type="ECO:0000256" key="1">
    <source>
        <dbReference type="ARBA" id="ARBA00005558"/>
    </source>
</evidence>
<dbReference type="InterPro" id="IPR028244">
    <property type="entry name" value="T6SS_Rhs_Vgr_dom"/>
</dbReference>
<dbReference type="SUPFAM" id="SSF69255">
    <property type="entry name" value="gp5 N-terminal domain-like"/>
    <property type="match status" value="1"/>
</dbReference>
<evidence type="ECO:0000313" key="6">
    <source>
        <dbReference type="Proteomes" id="UP000662888"/>
    </source>
</evidence>
<sequence length="929" mass="100050">MTPLDQIVSRAAFGTGLSQHARLITLASAQGSALPESLMAEQFTGREAVNELFSFSVDALSVSTDLDLTMFIGEELTISLLQPDSTRRYWHGICTDAAWLGADGGVARYRLHLEPAMALLRLRRDSYIFQHKNVQQIVTELLSDYPQVRFGFDVTQPLAARPICTQYRESDFDFFERVLATEGLSWRFEHDQSHEDSSDGQARHSIVIFDSRARPPATPGGATLRFHGVRATDSDDAIDAFRARRQVQANAVTISSWDPAQVVAPAASCDSALRAGELPPMPVYDGSGERIVTASGAAGPHSQLMLQALELDNKLCEGEGAVRRLAAGHAFILTQHERYGEGANAFTTLWVEHAARNNYQPSIATASRAAVEAGTYRNRFGCVRDVVAIVPRATALPHAITALGPQTALVVGLDDAVSTTAREHHVRIQFPWQRGLRANAGGLRHHTDEDSNAPGNETSGTWVRVAEALAGPNWGSNFTPRIGTEVLVDFIEGDMDRPVVVAQLYTGNDLPPFAAGVDSGVNHAGVLSGIHSHNFDGQGFSQWQIDDTQGQVRTRLASSSASTQLNLGYLIAQPAASAQRGRYRGSGFELRTEAWAVVRGAEGVLLTTSARPMQGSGIASTQLDAAGAIDMLKRAQDTSDKLSGAARHQNALFSRDAMDAQADFIDQIDPQREGKFDAPVNGQEALKARPGERELDSDQPVEHFGKPVVLMESAASINWATPASTLLYAGEQLHWTTQGDMHMSAGDTLSSVAGNAANLFAHAGGIQAYAASGQVSLQAHTDALEIHADQAIKVISVNNNITIDAQQKIVMQAGQASVTLEGADITFRCPGVFSVKGSLHPFHGAGGGNARLEPLPDTRVKPYNQQIRAMNELTGEPIPYLPYKLETAEGDIYFGTTDEEGRTLRVMTTSPQSIKVTWGETPRGAGEAI</sequence>
<dbReference type="Pfam" id="PF13296">
    <property type="entry name" value="T6SS_Vgr"/>
    <property type="match status" value="1"/>
</dbReference>
<organism evidence="5 6">
    <name type="scientific">Massilia antarctica</name>
    <dbReference type="NCBI Taxonomy" id="2765360"/>
    <lineage>
        <taxon>Bacteria</taxon>
        <taxon>Pseudomonadati</taxon>
        <taxon>Pseudomonadota</taxon>
        <taxon>Betaproteobacteria</taxon>
        <taxon>Burkholderiales</taxon>
        <taxon>Oxalobacteraceae</taxon>
        <taxon>Telluria group</taxon>
        <taxon>Massilia</taxon>
    </lineage>
</organism>
<evidence type="ECO:0000259" key="4">
    <source>
        <dbReference type="Pfam" id="PF13296"/>
    </source>
</evidence>
<feature type="domain" description="DUF2345" evidence="3">
    <location>
        <begin position="697"/>
        <end position="845"/>
    </location>
</feature>
<dbReference type="InterPro" id="IPR006531">
    <property type="entry name" value="Gp5/Vgr_OB"/>
</dbReference>
<dbReference type="RefSeq" id="WP_206088820.1">
    <property type="nucleotide sequence ID" value="NZ_CP065053.1"/>
</dbReference>
<dbReference type="InterPro" id="IPR037026">
    <property type="entry name" value="Vgr_OB-fold_dom_sf"/>
</dbReference>
<dbReference type="Pfam" id="PF10106">
    <property type="entry name" value="DUF2345"/>
    <property type="match status" value="1"/>
</dbReference>
<comment type="similarity">
    <text evidence="1">Belongs to the VgrG protein family.</text>
</comment>
<dbReference type="InterPro" id="IPR006533">
    <property type="entry name" value="T6SS_Vgr_RhsGE"/>
</dbReference>
<proteinExistence type="inferred from homology"/>
<dbReference type="InterPro" id="IPR018769">
    <property type="entry name" value="VgrG2_DUF2345"/>
</dbReference>
<keyword evidence="6" id="KW-1185">Reference proteome</keyword>
<evidence type="ECO:0000259" key="2">
    <source>
        <dbReference type="Pfam" id="PF04717"/>
    </source>
</evidence>
<dbReference type="Proteomes" id="UP000662888">
    <property type="component" value="Chromosome"/>
</dbReference>